<organism evidence="1">
    <name type="scientific">freshwater metagenome</name>
    <dbReference type="NCBI Taxonomy" id="449393"/>
    <lineage>
        <taxon>unclassified sequences</taxon>
        <taxon>metagenomes</taxon>
        <taxon>ecological metagenomes</taxon>
    </lineage>
</organism>
<reference evidence="1" key="1">
    <citation type="submission" date="2020-05" db="EMBL/GenBank/DDBJ databases">
        <authorList>
            <person name="Chiriac C."/>
            <person name="Salcher M."/>
            <person name="Ghai R."/>
            <person name="Kavagutti S V."/>
        </authorList>
    </citation>
    <scope>NUCLEOTIDE SEQUENCE</scope>
</reference>
<protein>
    <submittedName>
        <fullName evidence="1">Unannotated protein</fullName>
    </submittedName>
</protein>
<evidence type="ECO:0000313" key="1">
    <source>
        <dbReference type="EMBL" id="CAB4919076.1"/>
    </source>
</evidence>
<proteinExistence type="predicted"/>
<gene>
    <name evidence="1" type="ORF">UFOPK3472_03477</name>
</gene>
<dbReference type="AlphaFoldDB" id="A0A6J7HKL0"/>
<accession>A0A6J7HKL0</accession>
<sequence>MHHECQHVFCPADAIQASIDRDFGGDVEAAPEELAHDCNDLRLIVGSGQVEDGEVDGHLGGRQHLLVRPLGGVGVPRAQ</sequence>
<name>A0A6J7HKL0_9ZZZZ</name>
<dbReference type="EMBL" id="CAFBLX010000346">
    <property type="protein sequence ID" value="CAB4919076.1"/>
    <property type="molecule type" value="Genomic_DNA"/>
</dbReference>